<dbReference type="Gene3D" id="3.30.200.20">
    <property type="entry name" value="Phosphorylase Kinase, domain 1"/>
    <property type="match status" value="1"/>
</dbReference>
<evidence type="ECO:0000256" key="21">
    <source>
        <dbReference type="SAM" id="MobiDB-lite"/>
    </source>
</evidence>
<gene>
    <name evidence="24" type="ORF">SO802_023037</name>
</gene>
<dbReference type="EC" id="2.7.11.1" evidence="3"/>
<dbReference type="FunFam" id="3.80.10.10:FF:000383">
    <property type="entry name" value="Leucine-rich repeat receptor protein kinase EMS1"/>
    <property type="match status" value="1"/>
</dbReference>
<evidence type="ECO:0000256" key="10">
    <source>
        <dbReference type="ARBA" id="ARBA00022729"/>
    </source>
</evidence>
<comment type="caution">
    <text evidence="24">The sequence shown here is derived from an EMBL/GenBank/DDBJ whole genome shotgun (WGS) entry which is preliminary data.</text>
</comment>
<dbReference type="FunFam" id="1.10.510.10:FF:000445">
    <property type="entry name" value="MDIS1-interacting receptor like kinase 2"/>
    <property type="match status" value="1"/>
</dbReference>
<evidence type="ECO:0000256" key="14">
    <source>
        <dbReference type="ARBA" id="ARBA00022840"/>
    </source>
</evidence>
<keyword evidence="7" id="KW-0433">Leucine-rich repeat</keyword>
<accession>A0AAW2C912</accession>
<keyword evidence="25" id="KW-1185">Reference proteome</keyword>
<dbReference type="SMART" id="SM00365">
    <property type="entry name" value="LRR_SD22"/>
    <property type="match status" value="4"/>
</dbReference>
<dbReference type="Pfam" id="PF00560">
    <property type="entry name" value="LRR_1"/>
    <property type="match status" value="3"/>
</dbReference>
<protein>
    <recommendedName>
        <fullName evidence="3">non-specific serine/threonine protein kinase</fullName>
        <ecNumber evidence="3">2.7.11.1</ecNumber>
    </recommendedName>
</protein>
<keyword evidence="6" id="KW-0597">Phosphoprotein</keyword>
<dbReference type="SMART" id="SM00369">
    <property type="entry name" value="LRR_TYP"/>
    <property type="match status" value="9"/>
</dbReference>
<dbReference type="PROSITE" id="PS50011">
    <property type="entry name" value="PROTEIN_KINASE_DOM"/>
    <property type="match status" value="1"/>
</dbReference>
<evidence type="ECO:0000256" key="2">
    <source>
        <dbReference type="ARBA" id="ARBA00009592"/>
    </source>
</evidence>
<comment type="subcellular location">
    <subcellularLocation>
        <location evidence="1">Cell membrane</location>
        <topology evidence="1">Single-pass type I membrane protein</topology>
    </subcellularLocation>
</comment>
<dbReference type="Gene3D" id="3.80.10.10">
    <property type="entry name" value="Ribonuclease Inhibitor"/>
    <property type="match status" value="4"/>
</dbReference>
<keyword evidence="16 22" id="KW-0472">Membrane</keyword>
<dbReference type="InterPro" id="IPR032675">
    <property type="entry name" value="LRR_dom_sf"/>
</dbReference>
<keyword evidence="17" id="KW-0675">Receptor</keyword>
<evidence type="ECO:0000256" key="11">
    <source>
        <dbReference type="ARBA" id="ARBA00022737"/>
    </source>
</evidence>
<evidence type="ECO:0000256" key="1">
    <source>
        <dbReference type="ARBA" id="ARBA00004251"/>
    </source>
</evidence>
<dbReference type="PANTHER" id="PTHR48053:SF163">
    <property type="entry name" value="MDIS1-INTERACTING RECEPTOR LIKE KINASE 2-LIKE"/>
    <property type="match status" value="1"/>
</dbReference>
<dbReference type="Pfam" id="PF23598">
    <property type="entry name" value="LRR_14"/>
    <property type="match status" value="1"/>
</dbReference>
<dbReference type="GO" id="GO:0005524">
    <property type="term" value="F:ATP binding"/>
    <property type="evidence" value="ECO:0007669"/>
    <property type="project" value="UniProtKB-KW"/>
</dbReference>
<dbReference type="GO" id="GO:0004674">
    <property type="term" value="F:protein serine/threonine kinase activity"/>
    <property type="evidence" value="ECO:0007669"/>
    <property type="project" value="UniProtKB-KW"/>
</dbReference>
<keyword evidence="15 22" id="KW-1133">Transmembrane helix</keyword>
<reference evidence="24 25" key="1">
    <citation type="submission" date="2024-01" db="EMBL/GenBank/DDBJ databases">
        <title>A telomere-to-telomere, gap-free genome of sweet tea (Lithocarpus litseifolius).</title>
        <authorList>
            <person name="Zhou J."/>
        </authorList>
    </citation>
    <scope>NUCLEOTIDE SEQUENCE [LARGE SCALE GENOMIC DNA]</scope>
    <source>
        <strain evidence="24">Zhou-2022a</strain>
        <tissue evidence="24">Leaf</tissue>
    </source>
</reference>
<evidence type="ECO:0000256" key="4">
    <source>
        <dbReference type="ARBA" id="ARBA00022475"/>
    </source>
</evidence>
<comment type="similarity">
    <text evidence="2">Belongs to the RLP family.</text>
</comment>
<evidence type="ECO:0000256" key="20">
    <source>
        <dbReference type="ARBA" id="ARBA00048679"/>
    </source>
</evidence>
<dbReference type="PANTHER" id="PTHR48053">
    <property type="entry name" value="LEUCINE RICH REPEAT FAMILY PROTEIN, EXPRESSED"/>
    <property type="match status" value="1"/>
</dbReference>
<dbReference type="InterPro" id="IPR051716">
    <property type="entry name" value="Plant_RL_S/T_kinase"/>
</dbReference>
<dbReference type="InterPro" id="IPR013210">
    <property type="entry name" value="LRR_N_plant-typ"/>
</dbReference>
<dbReference type="GO" id="GO:0005886">
    <property type="term" value="C:plasma membrane"/>
    <property type="evidence" value="ECO:0007669"/>
    <property type="project" value="UniProtKB-SubCell"/>
</dbReference>
<dbReference type="SUPFAM" id="SSF52047">
    <property type="entry name" value="RNI-like"/>
    <property type="match status" value="1"/>
</dbReference>
<evidence type="ECO:0000256" key="3">
    <source>
        <dbReference type="ARBA" id="ARBA00012513"/>
    </source>
</evidence>
<keyword evidence="5" id="KW-0723">Serine/threonine-protein kinase</keyword>
<dbReference type="AlphaFoldDB" id="A0AAW2C912"/>
<feature type="transmembrane region" description="Helical" evidence="22">
    <location>
        <begin position="569"/>
        <end position="594"/>
    </location>
</feature>
<dbReference type="InterPro" id="IPR011009">
    <property type="entry name" value="Kinase-like_dom_sf"/>
</dbReference>
<dbReference type="Gene3D" id="1.10.510.10">
    <property type="entry name" value="Transferase(Phosphotransferase) domain 1"/>
    <property type="match status" value="1"/>
</dbReference>
<comment type="catalytic activity">
    <reaction evidence="19">
        <text>L-threonyl-[protein] + ATP = O-phospho-L-threonyl-[protein] + ADP + H(+)</text>
        <dbReference type="Rhea" id="RHEA:46608"/>
        <dbReference type="Rhea" id="RHEA-COMP:11060"/>
        <dbReference type="Rhea" id="RHEA-COMP:11605"/>
        <dbReference type="ChEBI" id="CHEBI:15378"/>
        <dbReference type="ChEBI" id="CHEBI:30013"/>
        <dbReference type="ChEBI" id="CHEBI:30616"/>
        <dbReference type="ChEBI" id="CHEBI:61977"/>
        <dbReference type="ChEBI" id="CHEBI:456216"/>
        <dbReference type="EC" id="2.7.11.1"/>
    </reaction>
</comment>
<evidence type="ECO:0000256" key="9">
    <source>
        <dbReference type="ARBA" id="ARBA00022692"/>
    </source>
</evidence>
<dbReference type="Pfam" id="PF08263">
    <property type="entry name" value="LRRNT_2"/>
    <property type="match status" value="1"/>
</dbReference>
<evidence type="ECO:0000259" key="23">
    <source>
        <dbReference type="PROSITE" id="PS50011"/>
    </source>
</evidence>
<name>A0AAW2C912_9ROSI</name>
<comment type="catalytic activity">
    <reaction evidence="20">
        <text>L-seryl-[protein] + ATP = O-phospho-L-seryl-[protein] + ADP + H(+)</text>
        <dbReference type="Rhea" id="RHEA:17989"/>
        <dbReference type="Rhea" id="RHEA-COMP:9863"/>
        <dbReference type="Rhea" id="RHEA-COMP:11604"/>
        <dbReference type="ChEBI" id="CHEBI:15378"/>
        <dbReference type="ChEBI" id="CHEBI:29999"/>
        <dbReference type="ChEBI" id="CHEBI:30616"/>
        <dbReference type="ChEBI" id="CHEBI:83421"/>
        <dbReference type="ChEBI" id="CHEBI:456216"/>
        <dbReference type="EC" id="2.7.11.1"/>
    </reaction>
</comment>
<evidence type="ECO:0000256" key="6">
    <source>
        <dbReference type="ARBA" id="ARBA00022553"/>
    </source>
</evidence>
<dbReference type="InterPro" id="IPR008266">
    <property type="entry name" value="Tyr_kinase_AS"/>
</dbReference>
<keyword evidence="4" id="KW-1003">Cell membrane</keyword>
<evidence type="ECO:0000256" key="17">
    <source>
        <dbReference type="ARBA" id="ARBA00023170"/>
    </source>
</evidence>
<dbReference type="Proteomes" id="UP001459277">
    <property type="component" value="Unassembled WGS sequence"/>
</dbReference>
<keyword evidence="9 22" id="KW-0812">Transmembrane</keyword>
<keyword evidence="18" id="KW-0325">Glycoprotein</keyword>
<evidence type="ECO:0000256" key="18">
    <source>
        <dbReference type="ARBA" id="ARBA00023180"/>
    </source>
</evidence>
<evidence type="ECO:0000256" key="7">
    <source>
        <dbReference type="ARBA" id="ARBA00022614"/>
    </source>
</evidence>
<evidence type="ECO:0000256" key="12">
    <source>
        <dbReference type="ARBA" id="ARBA00022741"/>
    </source>
</evidence>
<evidence type="ECO:0000256" key="15">
    <source>
        <dbReference type="ARBA" id="ARBA00022989"/>
    </source>
</evidence>
<feature type="compositionally biased region" description="Low complexity" evidence="21">
    <location>
        <begin position="49"/>
        <end position="59"/>
    </location>
</feature>
<keyword evidence="12" id="KW-0547">Nucleotide-binding</keyword>
<evidence type="ECO:0000256" key="22">
    <source>
        <dbReference type="SAM" id="Phobius"/>
    </source>
</evidence>
<evidence type="ECO:0000256" key="16">
    <source>
        <dbReference type="ARBA" id="ARBA00023136"/>
    </source>
</evidence>
<dbReference type="EMBL" id="JAZDWU010000008">
    <property type="protein sequence ID" value="KAK9993334.1"/>
    <property type="molecule type" value="Genomic_DNA"/>
</dbReference>
<dbReference type="Pfam" id="PF00069">
    <property type="entry name" value="Pkinase"/>
    <property type="match status" value="1"/>
</dbReference>
<evidence type="ECO:0000313" key="24">
    <source>
        <dbReference type="EMBL" id="KAK9993334.1"/>
    </source>
</evidence>
<dbReference type="FunFam" id="3.80.10.10:FF:000177">
    <property type="entry name" value="Leucine-rich repeat receptor-like serine/threonine-protein kinase At1g17230"/>
    <property type="match status" value="1"/>
</dbReference>
<keyword evidence="13" id="KW-0418">Kinase</keyword>
<dbReference type="SUPFAM" id="SSF52058">
    <property type="entry name" value="L domain-like"/>
    <property type="match status" value="1"/>
</dbReference>
<keyword evidence="8" id="KW-0808">Transferase</keyword>
<feature type="region of interest" description="Disordered" evidence="21">
    <location>
        <begin position="36"/>
        <end position="59"/>
    </location>
</feature>
<dbReference type="FunFam" id="3.80.10.10:FF:000356">
    <property type="entry name" value="LRR receptor-like serine/threonine-protein kinase"/>
    <property type="match status" value="1"/>
</dbReference>
<feature type="compositionally biased region" description="Polar residues" evidence="21">
    <location>
        <begin position="36"/>
        <end position="48"/>
    </location>
</feature>
<organism evidence="24 25">
    <name type="scientific">Lithocarpus litseifolius</name>
    <dbReference type="NCBI Taxonomy" id="425828"/>
    <lineage>
        <taxon>Eukaryota</taxon>
        <taxon>Viridiplantae</taxon>
        <taxon>Streptophyta</taxon>
        <taxon>Embryophyta</taxon>
        <taxon>Tracheophyta</taxon>
        <taxon>Spermatophyta</taxon>
        <taxon>Magnoliopsida</taxon>
        <taxon>eudicotyledons</taxon>
        <taxon>Gunneridae</taxon>
        <taxon>Pentapetalae</taxon>
        <taxon>rosids</taxon>
        <taxon>fabids</taxon>
        <taxon>Fagales</taxon>
        <taxon>Fagaceae</taxon>
        <taxon>Lithocarpus</taxon>
    </lineage>
</organism>
<dbReference type="SUPFAM" id="SSF56112">
    <property type="entry name" value="Protein kinase-like (PK-like)"/>
    <property type="match status" value="1"/>
</dbReference>
<proteinExistence type="inferred from homology"/>
<feature type="domain" description="Protein kinase" evidence="23">
    <location>
        <begin position="636"/>
        <end position="910"/>
    </location>
</feature>
<keyword evidence="14" id="KW-0067">ATP-binding</keyword>
<dbReference type="InterPro" id="IPR003591">
    <property type="entry name" value="Leu-rich_rpt_typical-subtyp"/>
</dbReference>
<evidence type="ECO:0000256" key="5">
    <source>
        <dbReference type="ARBA" id="ARBA00022527"/>
    </source>
</evidence>
<evidence type="ECO:0000256" key="8">
    <source>
        <dbReference type="ARBA" id="ARBA00022679"/>
    </source>
</evidence>
<dbReference type="InterPro" id="IPR000719">
    <property type="entry name" value="Prot_kinase_dom"/>
</dbReference>
<keyword evidence="11" id="KW-0677">Repeat</keyword>
<sequence>MSHSTFNVASVSVKEEAGAEIDALLKWKASLQNETQSQPSLPSWTLLPNSNATNSSMNQNTSTSPCSWFGISCNQAESVTRLNLTNSGLKGTLHEFPFSSLPSLAYVDLSMNKLFGTVPSEISRLSKLIYLNTSSNNFSGAIPPQIGLLTHLKMLDLSNNQLSGSIPKSLGNLSNITFLELYTNQLSGTIPEELGNLKSIIDLDLSTNQLNGTVPICLGNLSNLEWLFLRHNQFSGPIPQQIGNLTKLVGLELDTNNFTGILPQNLCQSGSLQYLVAVDNHLIGPIPKTLRNCTSLIRIRLSENQFSGNISKDFGVYSNLRFLDLSYNSFYGEISHNWGSCPQLNTIWISGNNISGGIPPQIGNLTQLQLLELSYNGLVGKIPKEFWKLTSLVTLKLNGNQLSGDIPLELGSLTNLDYLDLSNNRFDKSIPRNIGNLLKLYHLNMSNNKFSHDIPVQMCILSHLSKLDLSHNSLEGEIPSQISNLQSLEMLNVSHNNLSGVVPISFEEMRGLSYVDISYNKLEGPLPNSKAFQDACIETLQGNKGLCGNVTGLQPCMAGRQVSKKEHKIIFLIIFPLLGTLSLVMMFLGIFFIYQSKRKHHHTNQAINMQDENVFSIATFDGRAVYKEIIEATHGFDAMFCIGKGGQGTVYKANLPSGNIVAVKKLQSLGDGEIAQQKEFFNEIRALTEIRHRNIVKLHGFCSHSQHSFFIYEFLEKGCLNTILTNDEEAKELDWNKRVNIIKGVAHALFYMHHDCSPPIVHRDISSKNILLDSQYEAHVSDFGIAKLLYPDSSNWTSLAGTYGYVAPELAYTMKITKKCDVYSFGVLAIEVIKGRHPGETIPILSASIVGENLLLKDLLDIRLPPPTLQVESQLIVIIKQAIACLQANPECRPTMHHVSQLLPNPNPLS</sequence>
<dbReference type="PROSITE" id="PS51450">
    <property type="entry name" value="LRR"/>
    <property type="match status" value="1"/>
</dbReference>
<evidence type="ECO:0000256" key="19">
    <source>
        <dbReference type="ARBA" id="ARBA00047899"/>
    </source>
</evidence>
<keyword evidence="10" id="KW-0732">Signal</keyword>
<evidence type="ECO:0000256" key="13">
    <source>
        <dbReference type="ARBA" id="ARBA00022777"/>
    </source>
</evidence>
<evidence type="ECO:0000313" key="25">
    <source>
        <dbReference type="Proteomes" id="UP001459277"/>
    </source>
</evidence>
<dbReference type="FunFam" id="3.30.200.20:FF:000309">
    <property type="entry name" value="Leucine-rich repeat receptor protein kinase MSP1"/>
    <property type="match status" value="1"/>
</dbReference>
<dbReference type="InterPro" id="IPR055414">
    <property type="entry name" value="LRR_R13L4/SHOC2-like"/>
</dbReference>
<dbReference type="PRINTS" id="PR00019">
    <property type="entry name" value="LEURICHRPT"/>
</dbReference>
<dbReference type="Pfam" id="PF13855">
    <property type="entry name" value="LRR_8"/>
    <property type="match status" value="1"/>
</dbReference>
<dbReference type="PROSITE" id="PS00109">
    <property type="entry name" value="PROTEIN_KINASE_TYR"/>
    <property type="match status" value="1"/>
</dbReference>
<dbReference type="InterPro" id="IPR001611">
    <property type="entry name" value="Leu-rich_rpt"/>
</dbReference>